<reference evidence="2" key="2">
    <citation type="journal article" date="2009" name="Fungal Genet. Biol.">
        <title>The 2008 update of the Aspergillus nidulans genome annotation: a community effort.</title>
        <authorList>
            <person name="Wortman J.R."/>
            <person name="Gilsenan J.M."/>
            <person name="Joardar V."/>
            <person name="Deegan J."/>
            <person name="Clutterbuck J."/>
            <person name="Andersen M.R."/>
            <person name="Archer D."/>
            <person name="Bencina M."/>
            <person name="Braus G."/>
            <person name="Coutinho P."/>
            <person name="von Dohren H."/>
            <person name="Doonan J."/>
            <person name="Driessen A.J."/>
            <person name="Durek P."/>
            <person name="Espeso E."/>
            <person name="Fekete E."/>
            <person name="Flipphi M."/>
            <person name="Estrada C.G."/>
            <person name="Geysens S."/>
            <person name="Goldman G."/>
            <person name="de Groot P.W."/>
            <person name="Hansen K."/>
            <person name="Harris S.D."/>
            <person name="Heinekamp T."/>
            <person name="Helmstaedt K."/>
            <person name="Henrissat B."/>
            <person name="Hofmann G."/>
            <person name="Homan T."/>
            <person name="Horio T."/>
            <person name="Horiuchi H."/>
            <person name="James S."/>
            <person name="Jones M."/>
            <person name="Karaffa L."/>
            <person name="Karanyi Z."/>
            <person name="Kato M."/>
            <person name="Keller N."/>
            <person name="Kelly D.E."/>
            <person name="Kiel J.A."/>
            <person name="Kim J.M."/>
            <person name="van der Klei I.J."/>
            <person name="Klis F.M."/>
            <person name="Kovalchuk A."/>
            <person name="Krasevec N."/>
            <person name="Kubicek C.P."/>
            <person name="Liu B."/>
            <person name="Maccabe A."/>
            <person name="Meyer V."/>
            <person name="Mirabito P."/>
            <person name="Miskei M."/>
            <person name="Mos M."/>
            <person name="Mullins J."/>
            <person name="Nelson D.R."/>
            <person name="Nielsen J."/>
            <person name="Oakley B.R."/>
            <person name="Osmani S.A."/>
            <person name="Pakula T."/>
            <person name="Paszewski A."/>
            <person name="Paulsen I."/>
            <person name="Pilsyk S."/>
            <person name="Pocsi I."/>
            <person name="Punt P.J."/>
            <person name="Ram A.F."/>
            <person name="Ren Q."/>
            <person name="Robellet X."/>
            <person name="Robson G."/>
            <person name="Seiboth B."/>
            <person name="van Solingen P."/>
            <person name="Specht T."/>
            <person name="Sun J."/>
            <person name="Taheri-Talesh N."/>
            <person name="Takeshita N."/>
            <person name="Ussery D."/>
            <person name="vanKuyk P.A."/>
            <person name="Visser H."/>
            <person name="van de Vondervoort P.J."/>
            <person name="de Vries R.P."/>
            <person name="Walton J."/>
            <person name="Xiang X."/>
            <person name="Xiong Y."/>
            <person name="Zeng A.P."/>
            <person name="Brandt B.W."/>
            <person name="Cornell M.J."/>
            <person name="van den Hondel C.A."/>
            <person name="Visser J."/>
            <person name="Oliver S.G."/>
            <person name="Turner G."/>
        </authorList>
    </citation>
    <scope>GENOME REANNOTATION</scope>
    <source>
        <strain evidence="2">FGSC A4 / ATCC 38163 / CBS 112.46 / NRRL 194 / M139</strain>
    </source>
</reference>
<dbReference type="InParanoid" id="Q5ASM2"/>
<protein>
    <submittedName>
        <fullName evidence="1">Uncharacterized protein</fullName>
    </submittedName>
</protein>
<gene>
    <name evidence="1" type="ORF">ANIA_08708</name>
</gene>
<dbReference type="RefSeq" id="XP_681977.1">
    <property type="nucleotide sequence ID" value="XM_676885.1"/>
</dbReference>
<evidence type="ECO:0000313" key="2">
    <source>
        <dbReference type="Proteomes" id="UP000000560"/>
    </source>
</evidence>
<accession>Q5ASM2</accession>
<dbReference type="OMA" id="HRNIRQR"/>
<proteinExistence type="predicted"/>
<dbReference type="HOGENOM" id="CLU_1704220_0_0_1"/>
<name>Q5ASM2_EMENI</name>
<keyword evidence="2" id="KW-1185">Reference proteome</keyword>
<dbReference type="KEGG" id="ani:ANIA_08708"/>
<dbReference type="EMBL" id="BN001303">
    <property type="protein sequence ID" value="CBF78191.1"/>
    <property type="molecule type" value="Genomic_DNA"/>
</dbReference>
<organism evidence="1 2">
    <name type="scientific">Emericella nidulans (strain FGSC A4 / ATCC 38163 / CBS 112.46 / NRRL 194 / M139)</name>
    <name type="common">Aspergillus nidulans</name>
    <dbReference type="NCBI Taxonomy" id="227321"/>
    <lineage>
        <taxon>Eukaryota</taxon>
        <taxon>Fungi</taxon>
        <taxon>Dikarya</taxon>
        <taxon>Ascomycota</taxon>
        <taxon>Pezizomycotina</taxon>
        <taxon>Eurotiomycetes</taxon>
        <taxon>Eurotiomycetidae</taxon>
        <taxon>Eurotiales</taxon>
        <taxon>Aspergillaceae</taxon>
        <taxon>Aspergillus</taxon>
        <taxon>Aspergillus subgen. Nidulantes</taxon>
    </lineage>
</organism>
<reference evidence="2" key="1">
    <citation type="journal article" date="2005" name="Nature">
        <title>Sequencing of Aspergillus nidulans and comparative analysis with A. fumigatus and A. oryzae.</title>
        <authorList>
            <person name="Galagan J.E."/>
            <person name="Calvo S.E."/>
            <person name="Cuomo C."/>
            <person name="Ma L.J."/>
            <person name="Wortman J.R."/>
            <person name="Batzoglou S."/>
            <person name="Lee S.I."/>
            <person name="Basturkmen M."/>
            <person name="Spevak C.C."/>
            <person name="Clutterbuck J."/>
            <person name="Kapitonov V."/>
            <person name="Jurka J."/>
            <person name="Scazzocchio C."/>
            <person name="Farman M."/>
            <person name="Butler J."/>
            <person name="Purcell S."/>
            <person name="Harris S."/>
            <person name="Braus G.H."/>
            <person name="Draht O."/>
            <person name="Busch S."/>
            <person name="D'Enfert C."/>
            <person name="Bouchier C."/>
            <person name="Goldman G.H."/>
            <person name="Bell-Pedersen D."/>
            <person name="Griffiths-Jones S."/>
            <person name="Doonan J.H."/>
            <person name="Yu J."/>
            <person name="Vienken K."/>
            <person name="Pain A."/>
            <person name="Freitag M."/>
            <person name="Selker E.U."/>
            <person name="Archer D.B."/>
            <person name="Penalva M.A."/>
            <person name="Oakley B.R."/>
            <person name="Momany M."/>
            <person name="Tanaka T."/>
            <person name="Kumagai T."/>
            <person name="Asai K."/>
            <person name="Machida M."/>
            <person name="Nierman W.C."/>
            <person name="Denning D.W."/>
            <person name="Caddick M."/>
            <person name="Hynes M."/>
            <person name="Paoletti M."/>
            <person name="Fischer R."/>
            <person name="Miller B."/>
            <person name="Dyer P."/>
            <person name="Sachs M.S."/>
            <person name="Osmani S.A."/>
            <person name="Birren B.W."/>
        </authorList>
    </citation>
    <scope>NUCLEOTIDE SEQUENCE [LARGE SCALE GENOMIC DNA]</scope>
    <source>
        <strain evidence="2">FGSC A4 / ATCC 38163 / CBS 112.46 / NRRL 194 / M139</strain>
    </source>
</reference>
<accession>C8VA38</accession>
<sequence>MQYFGEQSRLIATQQSLPTVGKLALRCKSTIHVKRHQVTVESVQYVDEAFSLYGQLRGDWLPSRFRKPSLCEFVGGVVKEMGSSVKSSDLEMRGCATAIPLLPPTLRHSFSNSINHRNIRQRPALRLRIKRPSQQSFYDKRINRCQSSGLAAHR</sequence>
<dbReference type="Proteomes" id="UP000000560">
    <property type="component" value="Chromosome III"/>
</dbReference>
<dbReference type="GeneID" id="2868534"/>
<dbReference type="AlphaFoldDB" id="Q5ASM2"/>
<evidence type="ECO:0000313" key="1">
    <source>
        <dbReference type="EMBL" id="CBF78191.1"/>
    </source>
</evidence>